<sequence length="464" mass="51172">MSFRSLLTMAQEGAQRLGEEGVLCLGVPVAPLDPLAALPQLPQRNNFTWAWDRWPGLTLAATGVEHSLELRGPRRFALAQRFIDASLSRLVCPHPTRQAVQRPRLALAFSFFGHSDGDGIPGVTIVLPRWQLGCQGRHCWLLHQRSLGGTVTARSMAEALWEQAQALGQSPPSPLDLPRLVARSDTWQRPFQRSVQQALDLIHKGELCKLVLAAQQELLLSDPLNPVELLRSLRHHQRGSCRFLWQPLNGRGRNAVVGASPERLLELRSGRLRCDGLAGTAAVDGEGSQYLLKSHKNRHEHELVVSAIVRSLQSRGLTPRRCPCPRLARHGNLIHLHTLIQAQAHGHRVLDLAEALHPTPAVAGLPRREALKWLRSLEGFPRGHYGAPLGWVDGWGDADLRVAIRCGQLQGQHLTLTAGAGIVMGSSPGREQQEVELKLSVLQQQFAITRHGELQPQASGQVRI</sequence>
<comment type="similarity">
    <text evidence="2">Belongs to the isochorismate synthase family.</text>
</comment>
<evidence type="ECO:0000259" key="6">
    <source>
        <dbReference type="Pfam" id="PF00425"/>
    </source>
</evidence>
<dbReference type="AlphaFoldDB" id="A0A164Y5B8"/>
<dbReference type="EC" id="5.4.4.2" evidence="3"/>
<dbReference type="OrthoDB" id="9803598at2"/>
<evidence type="ECO:0000256" key="5">
    <source>
        <dbReference type="ARBA" id="ARBA00041564"/>
    </source>
</evidence>
<keyword evidence="4" id="KW-0413">Isomerase</keyword>
<dbReference type="InterPro" id="IPR015890">
    <property type="entry name" value="Chorismate_C"/>
</dbReference>
<dbReference type="GO" id="GO:0008909">
    <property type="term" value="F:isochorismate synthase activity"/>
    <property type="evidence" value="ECO:0007669"/>
    <property type="project" value="UniProtKB-EC"/>
</dbReference>
<dbReference type="EMBL" id="FITM01000138">
    <property type="protein sequence ID" value="SAY39186.1"/>
    <property type="molecule type" value="Genomic_DNA"/>
</dbReference>
<dbReference type="InterPro" id="IPR004561">
    <property type="entry name" value="IsoChor_synthase"/>
</dbReference>
<evidence type="ECO:0000313" key="8">
    <source>
        <dbReference type="Proteomes" id="UP000182631"/>
    </source>
</evidence>
<evidence type="ECO:0000256" key="4">
    <source>
        <dbReference type="ARBA" id="ARBA00023235"/>
    </source>
</evidence>
<dbReference type="RefSeq" id="WP_074457670.1">
    <property type="nucleotide sequence ID" value="NZ_FITM01000138.1"/>
</dbReference>
<protein>
    <recommendedName>
        <fullName evidence="3">isochorismate synthase</fullName>
        <ecNumber evidence="3">5.4.4.2</ecNumber>
    </recommendedName>
    <alternativeName>
        <fullName evidence="5">Isochorismate mutase</fullName>
    </alternativeName>
</protein>
<dbReference type="Proteomes" id="UP000182631">
    <property type="component" value="Unassembled WGS sequence"/>
</dbReference>
<comment type="catalytic activity">
    <reaction evidence="1">
        <text>chorismate = isochorismate</text>
        <dbReference type="Rhea" id="RHEA:18985"/>
        <dbReference type="ChEBI" id="CHEBI:29748"/>
        <dbReference type="ChEBI" id="CHEBI:29780"/>
        <dbReference type="EC" id="5.4.4.2"/>
    </reaction>
</comment>
<feature type="domain" description="Chorismate-utilising enzyme C-terminal" evidence="6">
    <location>
        <begin position="190"/>
        <end position="438"/>
    </location>
</feature>
<gene>
    <name evidence="7" type="ORF">FLM9_1249</name>
</gene>
<dbReference type="PANTHER" id="PTHR42839:SF2">
    <property type="entry name" value="ISOCHORISMATE SYNTHASE ENTC"/>
    <property type="match status" value="1"/>
</dbReference>
<evidence type="ECO:0000313" key="7">
    <source>
        <dbReference type="EMBL" id="SAY39186.1"/>
    </source>
</evidence>
<keyword evidence="8" id="KW-1185">Reference proteome</keyword>
<evidence type="ECO:0000256" key="3">
    <source>
        <dbReference type="ARBA" id="ARBA00012824"/>
    </source>
</evidence>
<evidence type="ECO:0000256" key="1">
    <source>
        <dbReference type="ARBA" id="ARBA00000799"/>
    </source>
</evidence>
<dbReference type="Gene3D" id="3.60.120.10">
    <property type="entry name" value="Anthranilate synthase"/>
    <property type="match status" value="1"/>
</dbReference>
<dbReference type="PANTHER" id="PTHR42839">
    <property type="entry name" value="ISOCHORISMATE SYNTHASE ENTC"/>
    <property type="match status" value="1"/>
</dbReference>
<dbReference type="SUPFAM" id="SSF56322">
    <property type="entry name" value="ADC synthase"/>
    <property type="match status" value="1"/>
</dbReference>
<accession>A0A164Y5B8</accession>
<proteinExistence type="inferred from homology"/>
<organism evidence="7 8">
    <name type="scientific">Candidatus Synechococcus spongiarum</name>
    <dbReference type="NCBI Taxonomy" id="431041"/>
    <lineage>
        <taxon>Bacteria</taxon>
        <taxon>Bacillati</taxon>
        <taxon>Cyanobacteriota</taxon>
        <taxon>Cyanophyceae</taxon>
        <taxon>Synechococcales</taxon>
        <taxon>Synechococcaceae</taxon>
        <taxon>Synechococcus</taxon>
    </lineage>
</organism>
<reference evidence="8" key="1">
    <citation type="submission" date="2016-02" db="EMBL/GenBank/DDBJ databases">
        <authorList>
            <person name="liu f."/>
        </authorList>
    </citation>
    <scope>NUCLEOTIDE SEQUENCE [LARGE SCALE GENOMIC DNA]</scope>
</reference>
<evidence type="ECO:0000256" key="2">
    <source>
        <dbReference type="ARBA" id="ARBA00005297"/>
    </source>
</evidence>
<dbReference type="InterPro" id="IPR005801">
    <property type="entry name" value="ADC_synthase"/>
</dbReference>
<dbReference type="Pfam" id="PF00425">
    <property type="entry name" value="Chorismate_bind"/>
    <property type="match status" value="1"/>
</dbReference>
<dbReference type="NCBIfam" id="TIGR00543">
    <property type="entry name" value="isochor_syn"/>
    <property type="match status" value="1"/>
</dbReference>
<name>A0A164Y5B8_9SYNE</name>